<reference evidence="2" key="1">
    <citation type="submission" date="2019-04" db="EMBL/GenBank/DDBJ databases">
        <title>Friends and foes A comparative genomics studyof 23 Aspergillus species from section Flavi.</title>
        <authorList>
            <consortium name="DOE Joint Genome Institute"/>
            <person name="Kjaerbolling I."/>
            <person name="Vesth T."/>
            <person name="Frisvad J.C."/>
            <person name="Nybo J.L."/>
            <person name="Theobald S."/>
            <person name="Kildgaard S."/>
            <person name="Isbrandt T."/>
            <person name="Kuo A."/>
            <person name="Sato A."/>
            <person name="Lyhne E.K."/>
            <person name="Kogle M.E."/>
            <person name="Wiebenga A."/>
            <person name="Kun R.S."/>
            <person name="Lubbers R.J."/>
            <person name="Makela M.R."/>
            <person name="Barry K."/>
            <person name="Chovatia M."/>
            <person name="Clum A."/>
            <person name="Daum C."/>
            <person name="Haridas S."/>
            <person name="He G."/>
            <person name="LaButti K."/>
            <person name="Lipzen A."/>
            <person name="Mondo S."/>
            <person name="Riley R."/>
            <person name="Salamov A."/>
            <person name="Simmons B.A."/>
            <person name="Magnuson J.K."/>
            <person name="Henrissat B."/>
            <person name="Mortensen U.H."/>
            <person name="Larsen T.O."/>
            <person name="Devries R.P."/>
            <person name="Grigoriev I.V."/>
            <person name="Machida M."/>
            <person name="Baker S.E."/>
            <person name="Andersen M.R."/>
        </authorList>
    </citation>
    <scope>NUCLEOTIDE SEQUENCE [LARGE SCALE GENOMIC DNA]</scope>
    <source>
        <strain evidence="2">CBS 130015</strain>
    </source>
</reference>
<keyword evidence="2" id="KW-1185">Reference proteome</keyword>
<name>A0A5N6W330_9EURO</name>
<sequence length="74" mass="8497">MRGRSLARYLCSWLSLYVGRFIVSLLAGRSRNIYQRATSLNGEILCKRFCIVELVVEEGRKMVSITYCMSVSEL</sequence>
<dbReference type="AlphaFoldDB" id="A0A5N6W330"/>
<accession>A0A5N6W330</accession>
<evidence type="ECO:0000313" key="1">
    <source>
        <dbReference type="EMBL" id="KAE8315211.1"/>
    </source>
</evidence>
<evidence type="ECO:0000313" key="2">
    <source>
        <dbReference type="Proteomes" id="UP000325433"/>
    </source>
</evidence>
<organism evidence="1 2">
    <name type="scientific">Aspergillus transmontanensis</name>
    <dbReference type="NCBI Taxonomy" id="1034304"/>
    <lineage>
        <taxon>Eukaryota</taxon>
        <taxon>Fungi</taxon>
        <taxon>Dikarya</taxon>
        <taxon>Ascomycota</taxon>
        <taxon>Pezizomycotina</taxon>
        <taxon>Eurotiomycetes</taxon>
        <taxon>Eurotiomycetidae</taxon>
        <taxon>Eurotiales</taxon>
        <taxon>Aspergillaceae</taxon>
        <taxon>Aspergillus</taxon>
        <taxon>Aspergillus subgen. Circumdati</taxon>
    </lineage>
</organism>
<proteinExistence type="predicted"/>
<dbReference type="Proteomes" id="UP000325433">
    <property type="component" value="Unassembled WGS sequence"/>
</dbReference>
<protein>
    <submittedName>
        <fullName evidence="1">Uncharacterized protein</fullName>
    </submittedName>
</protein>
<gene>
    <name evidence="1" type="ORF">BDV41DRAFT_531457</name>
</gene>
<dbReference type="EMBL" id="ML738313">
    <property type="protein sequence ID" value="KAE8315211.1"/>
    <property type="molecule type" value="Genomic_DNA"/>
</dbReference>